<organism evidence="1 2">
    <name type="scientific">Salix brachista</name>
    <dbReference type="NCBI Taxonomy" id="2182728"/>
    <lineage>
        <taxon>Eukaryota</taxon>
        <taxon>Viridiplantae</taxon>
        <taxon>Streptophyta</taxon>
        <taxon>Embryophyta</taxon>
        <taxon>Tracheophyta</taxon>
        <taxon>Spermatophyta</taxon>
        <taxon>Magnoliopsida</taxon>
        <taxon>eudicotyledons</taxon>
        <taxon>Gunneridae</taxon>
        <taxon>Pentapetalae</taxon>
        <taxon>rosids</taxon>
        <taxon>fabids</taxon>
        <taxon>Malpighiales</taxon>
        <taxon>Salicaceae</taxon>
        <taxon>Saliceae</taxon>
        <taxon>Salix</taxon>
    </lineage>
</organism>
<proteinExistence type="predicted"/>
<dbReference type="Proteomes" id="UP000326939">
    <property type="component" value="Chromosome 9"/>
</dbReference>
<name>A0A5N5LGA1_9ROSI</name>
<comment type="caution">
    <text evidence="1">The sequence shown here is derived from an EMBL/GenBank/DDBJ whole genome shotgun (WGS) entry which is preliminary data.</text>
</comment>
<reference evidence="2" key="1">
    <citation type="journal article" date="2019" name="Gigascience">
        <title>De novo genome assembly of the endangered Acer yangbiense, a plant species with extremely small populations endemic to Yunnan Province, China.</title>
        <authorList>
            <person name="Yang J."/>
            <person name="Wariss H.M."/>
            <person name="Tao L."/>
            <person name="Zhang R."/>
            <person name="Yun Q."/>
            <person name="Hollingsworth P."/>
            <person name="Dao Z."/>
            <person name="Luo G."/>
            <person name="Guo H."/>
            <person name="Ma Y."/>
            <person name="Sun W."/>
        </authorList>
    </citation>
    <scope>NUCLEOTIDE SEQUENCE [LARGE SCALE GENOMIC DNA]</scope>
    <source>
        <strain evidence="2">cv. br00</strain>
    </source>
</reference>
<gene>
    <name evidence="1" type="ORF">DKX38_013970</name>
</gene>
<protein>
    <submittedName>
        <fullName evidence="1">Uncharacterized protein</fullName>
    </submittedName>
</protein>
<sequence length="92" mass="10607">MVKHFNFEAKIYTKPSLAQIPVSIRDKSKGVHPRPRGSKENQNVAWTAPCQLLTVRWRFVTVDESAGSALYYIILSKLILIQRSRHCLFFFG</sequence>
<dbReference type="EMBL" id="VDCV01000009">
    <property type="protein sequence ID" value="KAB5540996.1"/>
    <property type="molecule type" value="Genomic_DNA"/>
</dbReference>
<evidence type="ECO:0000313" key="1">
    <source>
        <dbReference type="EMBL" id="KAB5540996.1"/>
    </source>
</evidence>
<keyword evidence="2" id="KW-1185">Reference proteome</keyword>
<evidence type="ECO:0000313" key="2">
    <source>
        <dbReference type="Proteomes" id="UP000326939"/>
    </source>
</evidence>
<dbReference type="AlphaFoldDB" id="A0A5N5LGA1"/>
<accession>A0A5N5LGA1</accession>